<dbReference type="HOGENOM" id="CLU_553140_0_0_0"/>
<sequence length="493" mass="50195">MKPLFGKVGVFGVGLLGGSVALGIKERFLAEEVHAYDQDPMALEKALFLGVADRVHTEVGPWVGELDLGILAAPVGALAELGKALAPWAHPDSLWTDVGSVKAKVVAALEGLLPHYLGGHPMAGSERAGVENAHAGLLQNAVWVLTPTERTSPQGPGGRAGARGGPGGLPPGDAPGAPRRARGPGLPPPLPPRRGPKPHGGAKPPPGPPHVPGGGGLPRPHPGGLRLPQDEPGHGGGEQGGPEGGHRGAPGGPPGAGRPPGRARRVASGGGGGQAHPGQPPHRAPKPPPRDARPRGPGAGPARGDRQDRHRPGRGGGEHQGHRGPHHPGGGGGPPPLLRHPGGAGKGPARPPGGGLPPALRRGEDHPALPQGLGPVEGLVGPEEEVLEVPRVHGHPQARRDPLLLEAAPKPLRHLHRLLLPRPQEEDGELVPAPPGHEVPPAHPRDQRPGHPPEVPVPLPVPPLVVHPLEAVQVHKDQGEGGPAPLHPGRLPL</sequence>
<dbReference type="eggNOG" id="COG0287">
    <property type="taxonomic scope" value="Bacteria"/>
</dbReference>
<reference evidence="4 5" key="1">
    <citation type="journal article" date="2004" name="Nat. Biotechnol.">
        <title>The genome sequence of the extreme thermophile Thermus thermophilus.</title>
        <authorList>
            <person name="Henne A."/>
            <person name="Brueggemann H."/>
            <person name="Raasch C."/>
            <person name="Wiezer A."/>
            <person name="Hartsch T."/>
            <person name="Liesegang H."/>
            <person name="Johann A."/>
            <person name="Lienard T."/>
            <person name="Gohl O."/>
            <person name="Martinez-Arias R."/>
            <person name="Jacobi C."/>
            <person name="Starkuviene V."/>
            <person name="Schlenczeck S."/>
            <person name="Dencker S."/>
            <person name="Huber R."/>
            <person name="Klenk H.-P."/>
            <person name="Overbeek R."/>
            <person name="Kramer W."/>
            <person name="Merkl R."/>
            <person name="Gottschalk G."/>
            <person name="Fritz H.-J."/>
        </authorList>
    </citation>
    <scope>NUCLEOTIDE SEQUENCE [LARGE SCALE GENOMIC DNA]</scope>
    <source>
        <strain evidence="5">ATCC BAA-163 / DSM 7039 / HB27</strain>
    </source>
</reference>
<dbReference type="Pfam" id="PF02153">
    <property type="entry name" value="PDH_N"/>
    <property type="match status" value="1"/>
</dbReference>
<dbReference type="PANTHER" id="PTHR21363">
    <property type="entry name" value="PREPHENATE DEHYDROGENASE"/>
    <property type="match status" value="1"/>
</dbReference>
<evidence type="ECO:0000256" key="2">
    <source>
        <dbReference type="SAM" id="MobiDB-lite"/>
    </source>
</evidence>
<feature type="compositionally biased region" description="Pro residues" evidence="2">
    <location>
        <begin position="432"/>
        <end position="442"/>
    </location>
</feature>
<dbReference type="PROSITE" id="PS51176">
    <property type="entry name" value="PDH_ADH"/>
    <property type="match status" value="1"/>
</dbReference>
<dbReference type="Proteomes" id="UP000000592">
    <property type="component" value="Chromosome"/>
</dbReference>
<dbReference type="InterPro" id="IPR036291">
    <property type="entry name" value="NAD(P)-bd_dom_sf"/>
</dbReference>
<dbReference type="InterPro" id="IPR003099">
    <property type="entry name" value="Prephen_DH"/>
</dbReference>
<keyword evidence="1" id="KW-0560">Oxidoreductase</keyword>
<feature type="compositionally biased region" description="Gly residues" evidence="2">
    <location>
        <begin position="234"/>
        <end position="250"/>
    </location>
</feature>
<dbReference type="Gene3D" id="3.40.50.720">
    <property type="entry name" value="NAD(P)-binding Rossmann-like Domain"/>
    <property type="match status" value="1"/>
</dbReference>
<dbReference type="InterPro" id="IPR046826">
    <property type="entry name" value="PDH_N"/>
</dbReference>
<dbReference type="KEGG" id="tth:TT_C0447"/>
<dbReference type="GO" id="GO:0070403">
    <property type="term" value="F:NAD+ binding"/>
    <property type="evidence" value="ECO:0007669"/>
    <property type="project" value="InterPro"/>
</dbReference>
<dbReference type="EMBL" id="AE017221">
    <property type="protein sequence ID" value="AAS80795.1"/>
    <property type="molecule type" value="Genomic_DNA"/>
</dbReference>
<dbReference type="AlphaFoldDB" id="Q72KK1"/>
<dbReference type="GO" id="GO:0006571">
    <property type="term" value="P:tyrosine biosynthetic process"/>
    <property type="evidence" value="ECO:0007669"/>
    <property type="project" value="InterPro"/>
</dbReference>
<dbReference type="GO" id="GO:0004665">
    <property type="term" value="F:prephenate dehydrogenase (NADP+) activity"/>
    <property type="evidence" value="ECO:0007669"/>
    <property type="project" value="InterPro"/>
</dbReference>
<feature type="compositionally biased region" description="Low complexity" evidence="2">
    <location>
        <begin position="369"/>
        <end position="381"/>
    </location>
</feature>
<evidence type="ECO:0000259" key="3">
    <source>
        <dbReference type="PROSITE" id="PS51176"/>
    </source>
</evidence>
<evidence type="ECO:0000313" key="4">
    <source>
        <dbReference type="EMBL" id="AAS80795.1"/>
    </source>
</evidence>
<gene>
    <name evidence="4" type="ordered locus">TT_C0447</name>
</gene>
<feature type="region of interest" description="Disordered" evidence="2">
    <location>
        <begin position="148"/>
        <end position="493"/>
    </location>
</feature>
<name>Q72KK1_THET2</name>
<proteinExistence type="predicted"/>
<dbReference type="GO" id="GO:0008977">
    <property type="term" value="F:prephenate dehydrogenase (NAD+) activity"/>
    <property type="evidence" value="ECO:0007669"/>
    <property type="project" value="InterPro"/>
</dbReference>
<organism evidence="4 5">
    <name type="scientific">Thermus thermophilus (strain ATCC BAA-163 / DSM 7039 / HB27)</name>
    <dbReference type="NCBI Taxonomy" id="262724"/>
    <lineage>
        <taxon>Bacteria</taxon>
        <taxon>Thermotogati</taxon>
        <taxon>Deinococcota</taxon>
        <taxon>Deinococci</taxon>
        <taxon>Thermales</taxon>
        <taxon>Thermaceae</taxon>
        <taxon>Thermus</taxon>
    </lineage>
</organism>
<dbReference type="PANTHER" id="PTHR21363:SF0">
    <property type="entry name" value="PREPHENATE DEHYDROGENASE [NADP(+)]"/>
    <property type="match status" value="1"/>
</dbReference>
<evidence type="ECO:0000313" key="5">
    <source>
        <dbReference type="Proteomes" id="UP000000592"/>
    </source>
</evidence>
<evidence type="ECO:0000256" key="1">
    <source>
        <dbReference type="ARBA" id="ARBA00023002"/>
    </source>
</evidence>
<dbReference type="InterPro" id="IPR050812">
    <property type="entry name" value="Preph/Arog_dehydrog"/>
</dbReference>
<dbReference type="SUPFAM" id="SSF51735">
    <property type="entry name" value="NAD(P)-binding Rossmann-fold domains"/>
    <property type="match status" value="1"/>
</dbReference>
<feature type="domain" description="Prephenate/arogenate dehydrogenase" evidence="3">
    <location>
        <begin position="6"/>
        <end position="154"/>
    </location>
</feature>
<protein>
    <submittedName>
        <fullName evidence="4">Prephenate dehydrogenase</fullName>
    </submittedName>
</protein>
<accession>Q72KK1</accession>
<feature type="compositionally biased region" description="Gly residues" evidence="2">
    <location>
        <begin position="155"/>
        <end position="167"/>
    </location>
</feature>
<feature type="compositionally biased region" description="Basic and acidic residues" evidence="2">
    <location>
        <begin position="303"/>
        <end position="321"/>
    </location>
</feature>
<feature type="compositionally biased region" description="Pro residues" evidence="2">
    <location>
        <begin position="452"/>
        <end position="465"/>
    </location>
</feature>